<protein>
    <submittedName>
        <fullName evidence="1">Uncharacterized protein</fullName>
    </submittedName>
</protein>
<evidence type="ECO:0000313" key="1">
    <source>
        <dbReference type="EMBL" id="SPC25589.1"/>
    </source>
</evidence>
<gene>
    <name evidence="1" type="ORF">CBM2594_U10090</name>
</gene>
<organism evidence="1 2">
    <name type="scientific">Cupriavidus taiwanensis</name>
    <dbReference type="NCBI Taxonomy" id="164546"/>
    <lineage>
        <taxon>Bacteria</taxon>
        <taxon>Pseudomonadati</taxon>
        <taxon>Pseudomonadota</taxon>
        <taxon>Betaproteobacteria</taxon>
        <taxon>Burkholderiales</taxon>
        <taxon>Burkholderiaceae</taxon>
        <taxon>Cupriavidus</taxon>
    </lineage>
</organism>
<proteinExistence type="predicted"/>
<dbReference type="EMBL" id="OGUU01000045">
    <property type="protein sequence ID" value="SPC25589.1"/>
    <property type="molecule type" value="Genomic_DNA"/>
</dbReference>
<reference evidence="1 2" key="1">
    <citation type="submission" date="2018-01" db="EMBL/GenBank/DDBJ databases">
        <authorList>
            <person name="Clerissi C."/>
        </authorList>
    </citation>
    <scope>NUCLEOTIDE SEQUENCE [LARGE SCALE GENOMIC DNA]</scope>
    <source>
        <strain evidence="1">Cupriavidus taiwanensis STM 6021</strain>
    </source>
</reference>
<evidence type="ECO:0000313" key="2">
    <source>
        <dbReference type="Proteomes" id="UP000257139"/>
    </source>
</evidence>
<dbReference type="Proteomes" id="UP000257139">
    <property type="component" value="Unassembled WGS sequence"/>
</dbReference>
<accession>A0A7Z7JHT1</accession>
<name>A0A7Z7JHT1_9BURK</name>
<sequence>MLSVTKLDAARRQLVTAIRLFFKGDDPVSILTLAANAWEIIDTLCNRQGTDSFSNQTRENLPAGTDLMFDFINKPYRNFCASESRACGLPTNGTRPLA</sequence>
<comment type="caution">
    <text evidence="1">The sequence shown here is derived from an EMBL/GenBank/DDBJ whole genome shotgun (WGS) entry which is preliminary data.</text>
</comment>
<dbReference type="AlphaFoldDB" id="A0A7Z7JHT1"/>